<dbReference type="Proteomes" id="UP001497535">
    <property type="component" value="Unassembled WGS sequence"/>
</dbReference>
<protein>
    <submittedName>
        <fullName evidence="1">Uncharacterized protein</fullName>
    </submittedName>
</protein>
<gene>
    <name evidence="1" type="ORF">MENTE1834_LOCUS20916</name>
</gene>
<comment type="caution">
    <text evidence="1">The sequence shown here is derived from an EMBL/GenBank/DDBJ whole genome shotgun (WGS) entry which is preliminary data.</text>
</comment>
<organism evidence="1 2">
    <name type="scientific">Meloidogyne enterolobii</name>
    <name type="common">Root-knot nematode worm</name>
    <name type="synonym">Meloidogyne mayaguensis</name>
    <dbReference type="NCBI Taxonomy" id="390850"/>
    <lineage>
        <taxon>Eukaryota</taxon>
        <taxon>Metazoa</taxon>
        <taxon>Ecdysozoa</taxon>
        <taxon>Nematoda</taxon>
        <taxon>Chromadorea</taxon>
        <taxon>Rhabditida</taxon>
        <taxon>Tylenchina</taxon>
        <taxon>Tylenchomorpha</taxon>
        <taxon>Tylenchoidea</taxon>
        <taxon>Meloidogynidae</taxon>
        <taxon>Meloidogyninae</taxon>
        <taxon>Meloidogyne</taxon>
    </lineage>
</organism>
<sequence length="48" mass="5698">MIEYIEGIPIDKQRLKYGKVELEDGRTIDYYNIKNNETIHLVLELRGC</sequence>
<dbReference type="EMBL" id="CAVMJV010000025">
    <property type="protein sequence ID" value="CAK5074193.1"/>
    <property type="molecule type" value="Genomic_DNA"/>
</dbReference>
<accession>A0ACB0Z5P6</accession>
<evidence type="ECO:0000313" key="1">
    <source>
        <dbReference type="EMBL" id="CAK5074193.1"/>
    </source>
</evidence>
<name>A0ACB0Z5P6_MELEN</name>
<proteinExistence type="predicted"/>
<keyword evidence="2" id="KW-1185">Reference proteome</keyword>
<evidence type="ECO:0000313" key="2">
    <source>
        <dbReference type="Proteomes" id="UP001497535"/>
    </source>
</evidence>
<reference evidence="1" key="1">
    <citation type="submission" date="2023-11" db="EMBL/GenBank/DDBJ databases">
        <authorList>
            <person name="Poullet M."/>
        </authorList>
    </citation>
    <scope>NUCLEOTIDE SEQUENCE</scope>
    <source>
        <strain evidence="1">E1834</strain>
    </source>
</reference>